<comment type="function">
    <text evidence="8">Transfers the 4'-phosphopantetheine moiety from coenzyme A to a Ser of acyl-carrier-protein.</text>
</comment>
<dbReference type="STRING" id="1915309.AXG55_07290"/>
<dbReference type="Proteomes" id="UP000184731">
    <property type="component" value="Chromosome"/>
</dbReference>
<dbReference type="GO" id="GO:0006633">
    <property type="term" value="P:fatty acid biosynthetic process"/>
    <property type="evidence" value="ECO:0007669"/>
    <property type="project" value="UniProtKB-UniRule"/>
</dbReference>
<dbReference type="NCBIfam" id="TIGR00556">
    <property type="entry name" value="pantethn_trn"/>
    <property type="match status" value="1"/>
</dbReference>
<comment type="subcellular location">
    <subcellularLocation>
        <location evidence="8">Cytoplasm</location>
    </subcellularLocation>
</comment>
<dbReference type="EC" id="2.7.8.7" evidence="8"/>
<evidence type="ECO:0000313" key="11">
    <source>
        <dbReference type="Proteomes" id="UP000184731"/>
    </source>
</evidence>
<comment type="catalytic activity">
    <reaction evidence="8">
        <text>apo-[ACP] + CoA = holo-[ACP] + adenosine 3',5'-bisphosphate + H(+)</text>
        <dbReference type="Rhea" id="RHEA:12068"/>
        <dbReference type="Rhea" id="RHEA-COMP:9685"/>
        <dbReference type="Rhea" id="RHEA-COMP:9690"/>
        <dbReference type="ChEBI" id="CHEBI:15378"/>
        <dbReference type="ChEBI" id="CHEBI:29999"/>
        <dbReference type="ChEBI" id="CHEBI:57287"/>
        <dbReference type="ChEBI" id="CHEBI:58343"/>
        <dbReference type="ChEBI" id="CHEBI:64479"/>
        <dbReference type="EC" id="2.7.8.7"/>
    </reaction>
</comment>
<proteinExistence type="inferred from homology"/>
<accession>A0A1L4D0L3</accession>
<keyword evidence="7 8" id="KW-0275">Fatty acid biosynthesis</keyword>
<keyword evidence="4 8" id="KW-0276">Fatty acid metabolism</keyword>
<evidence type="ECO:0000259" key="9">
    <source>
        <dbReference type="Pfam" id="PF01648"/>
    </source>
</evidence>
<keyword evidence="3 8" id="KW-0479">Metal-binding</keyword>
<dbReference type="InterPro" id="IPR037143">
    <property type="entry name" value="4-PPantetheinyl_Trfase_dom_sf"/>
</dbReference>
<dbReference type="RefSeq" id="WP_148697462.1">
    <property type="nucleotide sequence ID" value="NZ_CP017834.1"/>
</dbReference>
<dbReference type="KEGG" id="saqi:AXG55_07290"/>
<evidence type="ECO:0000256" key="5">
    <source>
        <dbReference type="ARBA" id="ARBA00022842"/>
    </source>
</evidence>
<feature type="domain" description="4'-phosphopantetheinyl transferase" evidence="9">
    <location>
        <begin position="6"/>
        <end position="121"/>
    </location>
</feature>
<name>A0A1L4D0L3_9BACT</name>
<protein>
    <recommendedName>
        <fullName evidence="8">Holo-[acyl-carrier-protein] synthase</fullName>
        <shortName evidence="8">Holo-ACP synthase</shortName>
        <ecNumber evidence="8">2.7.8.7</ecNumber>
    </recommendedName>
    <alternativeName>
        <fullName evidence="8">4'-phosphopantetheinyl transferase AcpS</fullName>
    </alternativeName>
</protein>
<organism evidence="10 11">
    <name type="scientific">Silvanigrella aquatica</name>
    <dbReference type="NCBI Taxonomy" id="1915309"/>
    <lineage>
        <taxon>Bacteria</taxon>
        <taxon>Pseudomonadati</taxon>
        <taxon>Bdellovibrionota</taxon>
        <taxon>Oligoflexia</taxon>
        <taxon>Silvanigrellales</taxon>
        <taxon>Silvanigrellaceae</taxon>
        <taxon>Silvanigrella</taxon>
    </lineage>
</organism>
<dbReference type="SUPFAM" id="SSF56214">
    <property type="entry name" value="4'-phosphopantetheinyl transferase"/>
    <property type="match status" value="1"/>
</dbReference>
<evidence type="ECO:0000256" key="2">
    <source>
        <dbReference type="ARBA" id="ARBA00022679"/>
    </source>
</evidence>
<dbReference type="InterPro" id="IPR002582">
    <property type="entry name" value="ACPS"/>
</dbReference>
<evidence type="ECO:0000256" key="1">
    <source>
        <dbReference type="ARBA" id="ARBA00022516"/>
    </source>
</evidence>
<evidence type="ECO:0000256" key="7">
    <source>
        <dbReference type="ARBA" id="ARBA00023160"/>
    </source>
</evidence>
<dbReference type="OrthoDB" id="517356at2"/>
<evidence type="ECO:0000256" key="4">
    <source>
        <dbReference type="ARBA" id="ARBA00022832"/>
    </source>
</evidence>
<keyword evidence="8" id="KW-0963">Cytoplasm</keyword>
<gene>
    <name evidence="8" type="primary">acpS</name>
    <name evidence="10" type="ORF">AXG55_07290</name>
</gene>
<keyword evidence="5 8" id="KW-0460">Magnesium</keyword>
<evidence type="ECO:0000313" key="10">
    <source>
        <dbReference type="EMBL" id="APJ03720.1"/>
    </source>
</evidence>
<evidence type="ECO:0000256" key="3">
    <source>
        <dbReference type="ARBA" id="ARBA00022723"/>
    </source>
</evidence>
<dbReference type="GO" id="GO:0008897">
    <property type="term" value="F:holo-[acyl-carrier-protein] synthase activity"/>
    <property type="evidence" value="ECO:0007669"/>
    <property type="project" value="UniProtKB-UniRule"/>
</dbReference>
<dbReference type="Gene3D" id="3.90.470.20">
    <property type="entry name" value="4'-phosphopantetheinyl transferase domain"/>
    <property type="match status" value="1"/>
</dbReference>
<dbReference type="GO" id="GO:0005737">
    <property type="term" value="C:cytoplasm"/>
    <property type="evidence" value="ECO:0007669"/>
    <property type="project" value="UniProtKB-SubCell"/>
</dbReference>
<reference evidence="10 11" key="1">
    <citation type="submission" date="2016-10" db="EMBL/GenBank/DDBJ databases">
        <title>Silvanigrella aquatica sp. nov., isolated from a freshwater lake located in the Black Forest, Germany, description of Silvanigrellaceae fam. nov., Silvanigrellales ord. nov., reclassification of the order Bdellovibrionales in the class Oligoflexia, reclassification of the families Bacteriovoracaceae and Halobacteriovoraceae in the new order Bacteriovoracales ord. nov., and reclassification of the family Pseudobacteriovoracaceae in the order Oligoflexiales.</title>
        <authorList>
            <person name="Hahn M.W."/>
            <person name="Schmidt J."/>
            <person name="Koll U."/>
            <person name="Rohde M."/>
            <person name="Verbag S."/>
            <person name="Pitt A."/>
            <person name="Nakai R."/>
            <person name="Naganuma T."/>
            <person name="Lang E."/>
        </authorList>
    </citation>
    <scope>NUCLEOTIDE SEQUENCE [LARGE SCALE GENOMIC DNA]</scope>
    <source>
        <strain evidence="10 11">MWH-Nonnen-W8red</strain>
    </source>
</reference>
<evidence type="ECO:0000256" key="8">
    <source>
        <dbReference type="HAMAP-Rule" id="MF_00101"/>
    </source>
</evidence>
<dbReference type="Pfam" id="PF01648">
    <property type="entry name" value="ACPS"/>
    <property type="match status" value="1"/>
</dbReference>
<dbReference type="AlphaFoldDB" id="A0A1L4D0L3"/>
<feature type="binding site" evidence="8">
    <location>
        <position position="10"/>
    </location>
    <ligand>
        <name>Mg(2+)</name>
        <dbReference type="ChEBI" id="CHEBI:18420"/>
    </ligand>
</feature>
<dbReference type="InterPro" id="IPR004568">
    <property type="entry name" value="Ppantetheine-prot_Trfase_dom"/>
</dbReference>
<comment type="similarity">
    <text evidence="8">Belongs to the P-Pant transferase superfamily. AcpS family.</text>
</comment>
<keyword evidence="11" id="KW-1185">Reference proteome</keyword>
<dbReference type="GO" id="GO:0000287">
    <property type="term" value="F:magnesium ion binding"/>
    <property type="evidence" value="ECO:0007669"/>
    <property type="project" value="UniProtKB-UniRule"/>
</dbReference>
<dbReference type="InterPro" id="IPR008278">
    <property type="entry name" value="4-PPantetheinyl_Trfase_dom"/>
</dbReference>
<dbReference type="NCBIfam" id="TIGR00516">
    <property type="entry name" value="acpS"/>
    <property type="match status" value="1"/>
</dbReference>
<evidence type="ECO:0000256" key="6">
    <source>
        <dbReference type="ARBA" id="ARBA00023098"/>
    </source>
</evidence>
<keyword evidence="2 8" id="KW-0808">Transferase</keyword>
<feature type="binding site" evidence="8">
    <location>
        <position position="58"/>
    </location>
    <ligand>
        <name>Mg(2+)</name>
        <dbReference type="ChEBI" id="CHEBI:18420"/>
    </ligand>
</feature>
<sequence>MAKKIRIGIDLVNIPRFEKSLTVGNFINKIFHSEEIAYCESKRKNGNASFAARFAAKEAFSKALGTGLYSQGVGPKDIWIINAVNGRPVLHLSDKMKEILKEQNIKDYDVSLSHHEDYAIANVVLYS</sequence>
<keyword evidence="1 8" id="KW-0444">Lipid biosynthesis</keyword>
<dbReference type="HAMAP" id="MF_00101">
    <property type="entry name" value="AcpS"/>
    <property type="match status" value="1"/>
</dbReference>
<keyword evidence="6 8" id="KW-0443">Lipid metabolism</keyword>
<comment type="cofactor">
    <cofactor evidence="8">
        <name>Mg(2+)</name>
        <dbReference type="ChEBI" id="CHEBI:18420"/>
    </cofactor>
</comment>
<dbReference type="EMBL" id="CP017834">
    <property type="protein sequence ID" value="APJ03720.1"/>
    <property type="molecule type" value="Genomic_DNA"/>
</dbReference>